<feature type="compositionally biased region" description="Pro residues" evidence="1">
    <location>
        <begin position="267"/>
        <end position="278"/>
    </location>
</feature>
<dbReference type="Pfam" id="PF06966">
    <property type="entry name" value="DUF1295"/>
    <property type="match status" value="1"/>
</dbReference>
<gene>
    <name evidence="3" type="ORF">CFN78_25970</name>
</gene>
<accession>A0A263CWN3</accession>
<dbReference type="InterPro" id="IPR010721">
    <property type="entry name" value="UstE-like"/>
</dbReference>
<keyword evidence="4" id="KW-1185">Reference proteome</keyword>
<evidence type="ECO:0000313" key="3">
    <source>
        <dbReference type="EMBL" id="OZM70368.1"/>
    </source>
</evidence>
<feature type="transmembrane region" description="Helical" evidence="2">
    <location>
        <begin position="199"/>
        <end position="215"/>
    </location>
</feature>
<dbReference type="PROSITE" id="PS50244">
    <property type="entry name" value="S5A_REDUCTASE"/>
    <property type="match status" value="1"/>
</dbReference>
<dbReference type="Proteomes" id="UP000242444">
    <property type="component" value="Unassembled WGS sequence"/>
</dbReference>
<dbReference type="Gene3D" id="1.20.120.1630">
    <property type="match status" value="1"/>
</dbReference>
<dbReference type="OrthoDB" id="9779233at2"/>
<keyword evidence="2" id="KW-0812">Transmembrane</keyword>
<feature type="compositionally biased region" description="Basic and acidic residues" evidence="1">
    <location>
        <begin position="281"/>
        <end position="290"/>
    </location>
</feature>
<feature type="transmembrane region" description="Helical" evidence="2">
    <location>
        <begin position="138"/>
        <end position="159"/>
    </location>
</feature>
<dbReference type="GO" id="GO:0016020">
    <property type="term" value="C:membrane"/>
    <property type="evidence" value="ECO:0007669"/>
    <property type="project" value="TreeGrafter"/>
</dbReference>
<name>A0A263CWN3_9PSEU</name>
<evidence type="ECO:0000256" key="2">
    <source>
        <dbReference type="SAM" id="Phobius"/>
    </source>
</evidence>
<feature type="transmembrane region" description="Helical" evidence="2">
    <location>
        <begin position="12"/>
        <end position="31"/>
    </location>
</feature>
<reference evidence="3 4" key="1">
    <citation type="submission" date="2017-07" db="EMBL/GenBank/DDBJ databases">
        <title>Amycolatopsis antarcticus sp. nov., isolated from the surface of an Antarcticus brown macroalga.</title>
        <authorList>
            <person name="Wang J."/>
            <person name="Leiva S."/>
            <person name="Huang J."/>
            <person name="Huang Y."/>
        </authorList>
    </citation>
    <scope>NUCLEOTIDE SEQUENCE [LARGE SCALE GENOMIC DNA]</scope>
    <source>
        <strain evidence="3 4">AU-G6</strain>
    </source>
</reference>
<feature type="transmembrane region" description="Helical" evidence="2">
    <location>
        <begin position="65"/>
        <end position="83"/>
    </location>
</feature>
<keyword evidence="2" id="KW-1133">Transmembrane helix</keyword>
<evidence type="ECO:0000313" key="4">
    <source>
        <dbReference type="Proteomes" id="UP000242444"/>
    </source>
</evidence>
<feature type="region of interest" description="Disordered" evidence="1">
    <location>
        <begin position="267"/>
        <end position="290"/>
    </location>
</feature>
<sequence>MTFDTSDFAFGLLWTGGALATVMAVTFVAGLRAGKHSVVDTVWGLLFVTAAATSLIVSHDHGDTARRWILAVMVVIWGVRLAVHNGRRSAGKGEDPRYEKLLSTGRAGPRVNAAVKIYLPQLLIAFLVSAPVQVGSFVPAGVGVLTVAGILVWGVGMFFEAVGDAQLERYKAWKKAQPPDTVEASVLDRGLWRYTRHPNYFGDACVWWGVFLVAAEGLPGVFSIVGPVLMTFLLTAGSGKKTLERSMATRPGYPEYMDRTSGFFPLPPKAEPAGPPAGRPSKRDIAILTR</sequence>
<dbReference type="InParanoid" id="A0A263CWN3"/>
<feature type="transmembrane region" description="Helical" evidence="2">
    <location>
        <begin position="113"/>
        <end position="132"/>
    </location>
</feature>
<organism evidence="3 4">
    <name type="scientific">Amycolatopsis antarctica</name>
    <dbReference type="NCBI Taxonomy" id="1854586"/>
    <lineage>
        <taxon>Bacteria</taxon>
        <taxon>Bacillati</taxon>
        <taxon>Actinomycetota</taxon>
        <taxon>Actinomycetes</taxon>
        <taxon>Pseudonocardiales</taxon>
        <taxon>Pseudonocardiaceae</taxon>
        <taxon>Amycolatopsis</taxon>
    </lineage>
</organism>
<evidence type="ECO:0000256" key="1">
    <source>
        <dbReference type="SAM" id="MobiDB-lite"/>
    </source>
</evidence>
<comment type="caution">
    <text evidence="3">The sequence shown here is derived from an EMBL/GenBank/DDBJ whole genome shotgun (WGS) entry which is preliminary data.</text>
</comment>
<dbReference type="PANTHER" id="PTHR32251:SF17">
    <property type="entry name" value="STEROID 5-ALPHA REDUCTASE C-TERMINAL DOMAIN-CONTAINING PROTEIN"/>
    <property type="match status" value="1"/>
</dbReference>
<dbReference type="RefSeq" id="WP_094865663.1">
    <property type="nucleotide sequence ID" value="NZ_NKYE01000021.1"/>
</dbReference>
<proteinExistence type="predicted"/>
<keyword evidence="2" id="KW-0472">Membrane</keyword>
<dbReference type="EMBL" id="NKYE01000021">
    <property type="protein sequence ID" value="OZM70368.1"/>
    <property type="molecule type" value="Genomic_DNA"/>
</dbReference>
<dbReference type="AlphaFoldDB" id="A0A263CWN3"/>
<protein>
    <submittedName>
        <fullName evidence="3">Uncharacterized protein</fullName>
    </submittedName>
</protein>
<feature type="transmembrane region" description="Helical" evidence="2">
    <location>
        <begin position="38"/>
        <end position="59"/>
    </location>
</feature>
<dbReference type="PANTHER" id="PTHR32251">
    <property type="entry name" value="3-OXO-5-ALPHA-STEROID 4-DEHYDROGENASE"/>
    <property type="match status" value="1"/>
</dbReference>